<comment type="caution">
    <text evidence="1">The sequence shown here is derived from an EMBL/GenBank/DDBJ whole genome shotgun (WGS) entry which is preliminary data.</text>
</comment>
<evidence type="ECO:0000313" key="1">
    <source>
        <dbReference type="EMBL" id="KAG5569182.1"/>
    </source>
</evidence>
<protein>
    <submittedName>
        <fullName evidence="1">Uncharacterized protein</fullName>
    </submittedName>
</protein>
<sequence>MEPIGHDGQIVPFSRSNIPRVASFLLKIFMDVRQELNYGVDVRQDLSYGVGWSRWVNRPIFNVKRSPERTLAMEPVGHDGNSGPFSKSNNPRSVFPASFLPKFLWTSVKTLALDPIGHDGRLVTTGNLAHFQGQTIFRVCKDPVLPILTLVMEPVGHNRQTGPFLESNDHRSGFSASFLLKYFMDVRQNLSYRAGWSRRANWPNIKVKQAPERILAMEPICHDGQTDPFSRSNEPRAGKPPVLPIFTLAMEPIDHDGQIGPFSRSNDPRSGLTHRFANFCLLYSMDFVVIQIFGVIFAKNFHGRLSRPELWSRLVTTDLSYGSDWSRRVNQRIFKVKRAPERLNPMFCRFSYAIFMDVLTSIKTLAMEQVGSGPIAEARIKGQARTRADFRYYFAKNFHGRPSRPELWSWFVTTDKPVHFLGQANPGTGKLPILSIFAYQPIFKVKRAAEQLNSPFCQFLCAIVHGYFGDPDFRCHFCLNISWTSVKTLAMELVGPYKKIGPFLRFSMSFFPKNFMDIRQDLNYGAGWSRPANRHIFKVKRSPERTLAMESVGPEGQTDPFSRSNDPRNRFLMSFLPKIFMDVRQDLSYGAGWPRQVNQPIFKVKRSLERTLVMELVGSNWKIGPFSRSNEPRSLPKIFIDFHHDFSYGASWSKCVNRPIFNVKQAPDQANPKFINFRVLYSMDYLVIQIFDVIFAESFHGHSSIIRYGAGWSRWVNRPIFKVKRASERTLAMELVGPYKKIGPFQGGRAAAVHGCFDDPDFRCHFSKNFMESIKTLTMERFGQSKAYFQGQTIPRADLSYGVGWSEVKPTFSGQRSTILNDLRYGAGWSRRANRPIFKVKRYEWADLSYGADWSRRVNRPIFKTLVMEPIGSDWKIGPFSRSNEPRSLPKIFMDFHHDFIYGASWSKRVNRPIFNVKQAPDQANPKFINFRVLYSINYLVIQIFDVIFAESFHGHSSIHKVWSWLVTMGKPAHFQGQTSLGADFGRHFLQNIFINVRQDLSFGADWSRRANCPIFMVKRYPERSPGAGKSPILSIFVCYNPWILGDPNSRRRFCLNFSWTSVKTLTMEPVGHDGKTYQFSRSVEPRADLSYGADWTRRENRPISKSIDILVIRISVVIFAKNFHRRPSRPSLWSWFVTTVKPTYFQGQTSPGACKPPILPIFVCHCPWMFWLFGFTASFLLKTFKVVCQDLSYGVDWSRQVIRPIFKVKRSPERVSPPFCQFSCAIFLGCFGDPDIRRHFYQKIFIVVRQDLSFGADLSQR</sequence>
<reference evidence="1 2" key="1">
    <citation type="submission" date="2020-09" db="EMBL/GenBank/DDBJ databases">
        <title>De no assembly of potato wild relative species, Solanum commersonii.</title>
        <authorList>
            <person name="Cho K."/>
        </authorList>
    </citation>
    <scope>NUCLEOTIDE SEQUENCE [LARGE SCALE GENOMIC DNA]</scope>
    <source>
        <strain evidence="1">LZ3.2</strain>
        <tissue evidence="1">Leaf</tissue>
    </source>
</reference>
<accession>A0A9J5W1Z7</accession>
<gene>
    <name evidence="1" type="ORF">H5410_058948</name>
</gene>
<dbReference type="AlphaFoldDB" id="A0A9J5W1Z7"/>
<proteinExistence type="predicted"/>
<dbReference type="Proteomes" id="UP000824120">
    <property type="component" value="Chromosome 12"/>
</dbReference>
<organism evidence="1 2">
    <name type="scientific">Solanum commersonii</name>
    <name type="common">Commerson's wild potato</name>
    <name type="synonym">Commerson's nightshade</name>
    <dbReference type="NCBI Taxonomy" id="4109"/>
    <lineage>
        <taxon>Eukaryota</taxon>
        <taxon>Viridiplantae</taxon>
        <taxon>Streptophyta</taxon>
        <taxon>Embryophyta</taxon>
        <taxon>Tracheophyta</taxon>
        <taxon>Spermatophyta</taxon>
        <taxon>Magnoliopsida</taxon>
        <taxon>eudicotyledons</taxon>
        <taxon>Gunneridae</taxon>
        <taxon>Pentapetalae</taxon>
        <taxon>asterids</taxon>
        <taxon>lamiids</taxon>
        <taxon>Solanales</taxon>
        <taxon>Solanaceae</taxon>
        <taxon>Solanoideae</taxon>
        <taxon>Solaneae</taxon>
        <taxon>Solanum</taxon>
    </lineage>
</organism>
<evidence type="ECO:0000313" key="2">
    <source>
        <dbReference type="Proteomes" id="UP000824120"/>
    </source>
</evidence>
<dbReference type="EMBL" id="JACXVP010000012">
    <property type="protein sequence ID" value="KAG5569182.1"/>
    <property type="molecule type" value="Genomic_DNA"/>
</dbReference>
<name>A0A9J5W1Z7_SOLCO</name>
<keyword evidence="2" id="KW-1185">Reference proteome</keyword>